<name>U5EYY1_9DIPT</name>
<evidence type="ECO:0000256" key="5">
    <source>
        <dbReference type="ARBA" id="ARBA00023242"/>
    </source>
</evidence>
<accession>U5EYY1</accession>
<dbReference type="EMBL" id="GANO01000040">
    <property type="protein sequence ID" value="JAB59831.1"/>
    <property type="molecule type" value="mRNA"/>
</dbReference>
<comment type="similarity">
    <text evidence="3">Belongs to the MCRIP family.</text>
</comment>
<evidence type="ECO:0000256" key="6">
    <source>
        <dbReference type="SAM" id="MobiDB-lite"/>
    </source>
</evidence>
<dbReference type="InterPro" id="IPR029428">
    <property type="entry name" value="MCRIP"/>
</dbReference>
<feature type="region of interest" description="Disordered" evidence="6">
    <location>
        <begin position="109"/>
        <end position="134"/>
    </location>
</feature>
<organism evidence="7">
    <name type="scientific">Corethrella appendiculata</name>
    <dbReference type="NCBI Taxonomy" id="1370023"/>
    <lineage>
        <taxon>Eukaryota</taxon>
        <taxon>Metazoa</taxon>
        <taxon>Ecdysozoa</taxon>
        <taxon>Arthropoda</taxon>
        <taxon>Hexapoda</taxon>
        <taxon>Insecta</taxon>
        <taxon>Pterygota</taxon>
        <taxon>Neoptera</taxon>
        <taxon>Endopterygota</taxon>
        <taxon>Diptera</taxon>
        <taxon>Nematocera</taxon>
        <taxon>Culicoidea</taxon>
        <taxon>Chaoboridae</taxon>
        <taxon>Corethrella</taxon>
    </lineage>
</organism>
<reference evidence="7" key="1">
    <citation type="journal article" date="2014" name="Insect Biochem. Mol. Biol.">
        <title>An insight into the sialome of the frog biting fly, Corethrella appendiculata.</title>
        <authorList>
            <person name="Ribeiro J.M.C."/>
            <person name="Chagas A.C."/>
            <person name="Pham V.M."/>
            <person name="Lounibos L.P."/>
            <person name="Calvo E."/>
        </authorList>
    </citation>
    <scope>NUCLEOTIDE SEQUENCE</scope>
    <source>
        <tissue evidence="7">Salivary glands</tissue>
    </source>
</reference>
<evidence type="ECO:0000313" key="7">
    <source>
        <dbReference type="EMBL" id="JAB59831.1"/>
    </source>
</evidence>
<evidence type="ECO:0000256" key="3">
    <source>
        <dbReference type="ARBA" id="ARBA00010821"/>
    </source>
</evidence>
<dbReference type="GO" id="GO:0005634">
    <property type="term" value="C:nucleus"/>
    <property type="evidence" value="ECO:0007669"/>
    <property type="project" value="UniProtKB-SubCell"/>
</dbReference>
<sequence>MYTVSKGPSKLVAKTRRGIPQSYEKYELIRDLGRNKNTDCENNVDISVPRPVFQTTKKAASQYFKAQQQLHQQQYQTEETLSPQHEEIIKYIYDSWNMVVAANPYDVPDSPNSTTSSTTSLSSTNSTLSSTASSTSSTSSLIYYVDTPSQLLSDFKPFDLESWWGRRLFNNITKSL</sequence>
<dbReference type="AlphaFoldDB" id="U5EYY1"/>
<comment type="subcellular location">
    <subcellularLocation>
        <location evidence="2">Cytoplasm</location>
        <location evidence="2">Stress granule</location>
    </subcellularLocation>
    <subcellularLocation>
        <location evidence="1">Nucleus</location>
    </subcellularLocation>
</comment>
<keyword evidence="4" id="KW-0963">Cytoplasm</keyword>
<dbReference type="GO" id="GO:0010494">
    <property type="term" value="C:cytoplasmic stress granule"/>
    <property type="evidence" value="ECO:0007669"/>
    <property type="project" value="UniProtKB-SubCell"/>
</dbReference>
<evidence type="ECO:0000256" key="2">
    <source>
        <dbReference type="ARBA" id="ARBA00004210"/>
    </source>
</evidence>
<dbReference type="Pfam" id="PF14799">
    <property type="entry name" value="FAM195"/>
    <property type="match status" value="1"/>
</dbReference>
<evidence type="ECO:0000256" key="1">
    <source>
        <dbReference type="ARBA" id="ARBA00004123"/>
    </source>
</evidence>
<feature type="compositionally biased region" description="Low complexity" evidence="6">
    <location>
        <begin position="113"/>
        <end position="134"/>
    </location>
</feature>
<proteinExistence type="evidence at transcript level"/>
<keyword evidence="5" id="KW-0539">Nucleus</keyword>
<evidence type="ECO:0000256" key="4">
    <source>
        <dbReference type="ARBA" id="ARBA00022490"/>
    </source>
</evidence>
<protein>
    <submittedName>
        <fullName evidence="7">Protein aael aael000663 aedes aegypti</fullName>
    </submittedName>
</protein>